<keyword evidence="2" id="KW-1185">Reference proteome</keyword>
<dbReference type="Proteomes" id="UP000463961">
    <property type="component" value="Chromosome"/>
</dbReference>
<dbReference type="InterPro" id="IPR050484">
    <property type="entry name" value="Transf_Hexapept/Carb_Anhydrase"/>
</dbReference>
<dbReference type="PANTHER" id="PTHR13061">
    <property type="entry name" value="DYNACTIN SUBUNIT P25"/>
    <property type="match status" value="1"/>
</dbReference>
<sequence>MSCYQLEDRIPQINPTAWIAPTAVLIGSVACAEDASVWWNAVLRGDNEPIVIGPRSNVQDGCVFHTDPGAPLILEADVTIGHKVMLHGCHIGKGSLIGIGTTILNHAVIGEHSLVGAGTLIPERKVYPPRSLIMGTPGKVVRELTDEEVAKLINSAARYVQNAARYRQHLKAL</sequence>
<dbReference type="InterPro" id="IPR011004">
    <property type="entry name" value="Trimer_LpxA-like_sf"/>
</dbReference>
<dbReference type="InterPro" id="IPR047324">
    <property type="entry name" value="LbH_gamma_CA-like"/>
</dbReference>
<dbReference type="Pfam" id="PF00132">
    <property type="entry name" value="Hexapep"/>
    <property type="match status" value="1"/>
</dbReference>
<reference evidence="2" key="1">
    <citation type="submission" date="2020-01" db="EMBL/GenBank/DDBJ databases">
        <title>Phosphoaccumulans saitamaens gen. nov., sp. nov., a polyphosphate accumulating bacterium isolated from surface river water.</title>
        <authorList>
            <person name="Watanabe K."/>
            <person name="Suda W."/>
        </authorList>
    </citation>
    <scope>NUCLEOTIDE SEQUENCE [LARGE SCALE GENOMIC DNA]</scope>
    <source>
        <strain evidence="2">ICHIAU1</strain>
    </source>
</reference>
<evidence type="ECO:0000313" key="1">
    <source>
        <dbReference type="EMBL" id="BBU69543.1"/>
    </source>
</evidence>
<dbReference type="SUPFAM" id="SSF51161">
    <property type="entry name" value="Trimeric LpxA-like enzymes"/>
    <property type="match status" value="1"/>
</dbReference>
<accession>A0A679IA61</accession>
<dbReference type="OrthoDB" id="9803036at2"/>
<dbReference type="PANTHER" id="PTHR13061:SF29">
    <property type="entry name" value="GAMMA CARBONIC ANHYDRASE-LIKE 1, MITOCHONDRIAL-RELATED"/>
    <property type="match status" value="1"/>
</dbReference>
<gene>
    <name evidence="1" type="ORF">ICHIAU1_18260</name>
</gene>
<dbReference type="CDD" id="cd04645">
    <property type="entry name" value="LbH_gamma_CA_like"/>
    <property type="match status" value="1"/>
</dbReference>
<name>A0A679IA61_9RHOO</name>
<proteinExistence type="predicted"/>
<dbReference type="AlphaFoldDB" id="A0A679IA61"/>
<protein>
    <submittedName>
        <fullName evidence="1">Gamma carbonic anhydrase family protein</fullName>
    </submittedName>
</protein>
<dbReference type="Gene3D" id="2.160.10.10">
    <property type="entry name" value="Hexapeptide repeat proteins"/>
    <property type="match status" value="1"/>
</dbReference>
<dbReference type="RefSeq" id="WP_162049753.1">
    <property type="nucleotide sequence ID" value="NZ_AP019011.1"/>
</dbReference>
<organism evidence="1 2">
    <name type="scientific">Fluviibacter phosphoraccumulans</name>
    <dbReference type="NCBI Taxonomy" id="1751046"/>
    <lineage>
        <taxon>Bacteria</taxon>
        <taxon>Pseudomonadati</taxon>
        <taxon>Pseudomonadota</taxon>
        <taxon>Betaproteobacteria</taxon>
        <taxon>Rhodocyclales</taxon>
        <taxon>Fluviibacteraceae</taxon>
        <taxon>Fluviibacter</taxon>
    </lineage>
</organism>
<dbReference type="InterPro" id="IPR001451">
    <property type="entry name" value="Hexapep"/>
</dbReference>
<dbReference type="EMBL" id="AP022345">
    <property type="protein sequence ID" value="BBU69543.1"/>
    <property type="molecule type" value="Genomic_DNA"/>
</dbReference>
<evidence type="ECO:0000313" key="2">
    <source>
        <dbReference type="Proteomes" id="UP000463961"/>
    </source>
</evidence>